<dbReference type="Proteomes" id="UP000462055">
    <property type="component" value="Unassembled WGS sequence"/>
</dbReference>
<evidence type="ECO:0000313" key="4">
    <source>
        <dbReference type="Proteomes" id="UP000462055"/>
    </source>
</evidence>
<name>A0A6I4MFM8_9ACTN</name>
<proteinExistence type="predicted"/>
<evidence type="ECO:0000256" key="2">
    <source>
        <dbReference type="SAM" id="SignalP"/>
    </source>
</evidence>
<evidence type="ECO:0000256" key="1">
    <source>
        <dbReference type="SAM" id="MobiDB-lite"/>
    </source>
</evidence>
<dbReference type="PROSITE" id="PS51257">
    <property type="entry name" value="PROKAR_LIPOPROTEIN"/>
    <property type="match status" value="1"/>
</dbReference>
<sequence>MGRNAVSAAALAIACGAGTLALAAAPAQAAAGWKNVGGAGLNYNGSLDHVDFGATNAGWAVGAAGSFFSPQAKIAKWNGSAWVAQASPVGFTPTDVAVASASKAWIIGYNLGGTVGLYWNGTTWSSVTYPLVGLPSQVAAAPDGTAYSLAGIDATAGGLSAVLRWTGTAWVDAKVPLPASSAITAVDVKSKNDVWLAGTTSATGTSVTGLVMHYDGTAWKQIAVPGSLGVPAYQGTLYKIVANSPTNVYVLRVRQNAQITNAILRYDGKTWKTINTPLNTAGIGLSADGKGGVVMLPITTGTRTQYMHYNGTSWTTLNGPARTGTVQASDADARPGTTAVVSAGTATQPDKKVPFVEYYS</sequence>
<organism evidence="3 4">
    <name type="scientific">Actinomadura physcomitrii</name>
    <dbReference type="NCBI Taxonomy" id="2650748"/>
    <lineage>
        <taxon>Bacteria</taxon>
        <taxon>Bacillati</taxon>
        <taxon>Actinomycetota</taxon>
        <taxon>Actinomycetes</taxon>
        <taxon>Streptosporangiales</taxon>
        <taxon>Thermomonosporaceae</taxon>
        <taxon>Actinomadura</taxon>
    </lineage>
</organism>
<protein>
    <submittedName>
        <fullName evidence="3">Uncharacterized protein</fullName>
    </submittedName>
</protein>
<dbReference type="EMBL" id="WBMS02000028">
    <property type="protein sequence ID" value="MWA04562.1"/>
    <property type="molecule type" value="Genomic_DNA"/>
</dbReference>
<feature type="compositionally biased region" description="Low complexity" evidence="1">
    <location>
        <begin position="336"/>
        <end position="346"/>
    </location>
</feature>
<reference evidence="3" key="1">
    <citation type="submission" date="2019-12" db="EMBL/GenBank/DDBJ databases">
        <title>Actinomadura physcomitrii sp. nov., a novel actinomycete isolated from moss [Physcomitrium sphaericum (Ludw) Fuernr].</title>
        <authorList>
            <person name="Zhuang X."/>
        </authorList>
    </citation>
    <scope>NUCLEOTIDE SEQUENCE [LARGE SCALE GENOMIC DNA]</scope>
    <source>
        <strain evidence="3">LD22</strain>
    </source>
</reference>
<dbReference type="AlphaFoldDB" id="A0A6I4MFM8"/>
<evidence type="ECO:0000313" key="3">
    <source>
        <dbReference type="EMBL" id="MWA04562.1"/>
    </source>
</evidence>
<comment type="caution">
    <text evidence="3">The sequence shown here is derived from an EMBL/GenBank/DDBJ whole genome shotgun (WGS) entry which is preliminary data.</text>
</comment>
<feature type="chain" id="PRO_5026138483" evidence="2">
    <location>
        <begin position="30"/>
        <end position="360"/>
    </location>
</feature>
<feature type="signal peptide" evidence="2">
    <location>
        <begin position="1"/>
        <end position="29"/>
    </location>
</feature>
<gene>
    <name evidence="3" type="ORF">F8568_030115</name>
</gene>
<keyword evidence="2" id="KW-0732">Signal</keyword>
<feature type="region of interest" description="Disordered" evidence="1">
    <location>
        <begin position="327"/>
        <end position="346"/>
    </location>
</feature>
<keyword evidence="4" id="KW-1185">Reference proteome</keyword>
<accession>A0A6I4MFM8</accession>
<dbReference type="RefSeq" id="WP_151597071.1">
    <property type="nucleotide sequence ID" value="NZ_WBMS02000028.1"/>
</dbReference>